<accession>A0A1H6QS87</accession>
<keyword evidence="8" id="KW-1185">Reference proteome</keyword>
<dbReference type="EMBL" id="FNYH01000002">
    <property type="protein sequence ID" value="SEI46423.1"/>
    <property type="molecule type" value="Genomic_DNA"/>
</dbReference>
<name>A0A1H6QS87_9GAMM</name>
<evidence type="ECO:0000256" key="4">
    <source>
        <dbReference type="PROSITE-ProRule" id="PRU00169"/>
    </source>
</evidence>
<feature type="domain" description="GGDEF" evidence="6">
    <location>
        <begin position="284"/>
        <end position="423"/>
    </location>
</feature>
<evidence type="ECO:0000313" key="8">
    <source>
        <dbReference type="Proteomes" id="UP000242999"/>
    </source>
</evidence>
<dbReference type="CDD" id="cd01949">
    <property type="entry name" value="GGDEF"/>
    <property type="match status" value="1"/>
</dbReference>
<dbReference type="GO" id="GO:1902201">
    <property type="term" value="P:negative regulation of bacterial-type flagellum-dependent cell motility"/>
    <property type="evidence" value="ECO:0007669"/>
    <property type="project" value="TreeGrafter"/>
</dbReference>
<evidence type="ECO:0000256" key="2">
    <source>
        <dbReference type="ARBA" id="ARBA00012528"/>
    </source>
</evidence>
<dbReference type="SMART" id="SM00267">
    <property type="entry name" value="GGDEF"/>
    <property type="match status" value="1"/>
</dbReference>
<keyword evidence="4" id="KW-0597">Phosphoprotein</keyword>
<dbReference type="Gene3D" id="3.30.70.270">
    <property type="match status" value="1"/>
</dbReference>
<feature type="modified residue" description="4-aspartylphosphate" evidence="4">
    <location>
        <position position="178"/>
    </location>
</feature>
<dbReference type="SMART" id="SM00448">
    <property type="entry name" value="REC"/>
    <property type="match status" value="2"/>
</dbReference>
<dbReference type="PROSITE" id="PS50110">
    <property type="entry name" value="RESPONSE_REGULATORY"/>
    <property type="match status" value="2"/>
</dbReference>
<sequence>MSINQKILLVEDSPSFGYVVKKQLESRLHFEVTWVQSYQDAQACLQNTQAFAFALLDLHLPDAANGEVVDLVLEVGIPTIIFTSNDGNDAQERLWSRQIVDYVFKGSSASLDYIVSLLTRLQKNPTTKLLVVDDSKVACDYLRHLLQIQGYQVLVAHDGEQALRLLAEQGDIRLMLIDYAMPGLSGHQVVSRVRRQLGSDRLAIIGVSALGNHRLSAQFIKQGANDFIGKPFSAEELYCRVAQNLKILEQMDSIRQASYQDFLTGLYNRRYFFEHALSWFEYKTPLTLAMLDIDYFKHINDSYGHHVGDQVLKAFSQLMKEMFPHALLTRMGGEEFCILLPEPFVKTYRHLENFRIGLARQEILIEQERVKITTSIGLAQWQPSIHSNEQVTQDTLEKLLHLADQYLYQAKARGRNCICYGQTQTTQLQGSKD</sequence>
<proteinExistence type="predicted"/>
<dbReference type="SUPFAM" id="SSF55073">
    <property type="entry name" value="Nucleotide cyclase"/>
    <property type="match status" value="1"/>
</dbReference>
<evidence type="ECO:0000256" key="1">
    <source>
        <dbReference type="ARBA" id="ARBA00001946"/>
    </source>
</evidence>
<comment type="cofactor">
    <cofactor evidence="1">
        <name>Mg(2+)</name>
        <dbReference type="ChEBI" id="CHEBI:18420"/>
    </cofactor>
</comment>
<dbReference type="PANTHER" id="PTHR45138">
    <property type="entry name" value="REGULATORY COMPONENTS OF SENSORY TRANSDUCTION SYSTEM"/>
    <property type="match status" value="1"/>
</dbReference>
<dbReference type="InterPro" id="IPR000160">
    <property type="entry name" value="GGDEF_dom"/>
</dbReference>
<dbReference type="NCBIfam" id="TIGR00254">
    <property type="entry name" value="GGDEF"/>
    <property type="match status" value="1"/>
</dbReference>
<dbReference type="InterPro" id="IPR001789">
    <property type="entry name" value="Sig_transdc_resp-reg_receiver"/>
</dbReference>
<organism evidence="7 8">
    <name type="scientific">Allopseudospirillum japonicum</name>
    <dbReference type="NCBI Taxonomy" id="64971"/>
    <lineage>
        <taxon>Bacteria</taxon>
        <taxon>Pseudomonadati</taxon>
        <taxon>Pseudomonadota</taxon>
        <taxon>Gammaproteobacteria</taxon>
        <taxon>Oceanospirillales</taxon>
        <taxon>Oceanospirillaceae</taxon>
        <taxon>Allopseudospirillum</taxon>
    </lineage>
</organism>
<dbReference type="GO" id="GO:0052621">
    <property type="term" value="F:diguanylate cyclase activity"/>
    <property type="evidence" value="ECO:0007669"/>
    <property type="project" value="UniProtKB-EC"/>
</dbReference>
<dbReference type="SUPFAM" id="SSF52172">
    <property type="entry name" value="CheY-like"/>
    <property type="match status" value="2"/>
</dbReference>
<dbReference type="STRING" id="64971.SAMN05421831_102152"/>
<dbReference type="FunFam" id="3.30.70.270:FF:000001">
    <property type="entry name" value="Diguanylate cyclase domain protein"/>
    <property type="match status" value="1"/>
</dbReference>
<evidence type="ECO:0000313" key="7">
    <source>
        <dbReference type="EMBL" id="SEI46423.1"/>
    </source>
</evidence>
<dbReference type="Pfam" id="PF00990">
    <property type="entry name" value="GGDEF"/>
    <property type="match status" value="1"/>
</dbReference>
<dbReference type="Proteomes" id="UP000242999">
    <property type="component" value="Unassembled WGS sequence"/>
</dbReference>
<dbReference type="InterPro" id="IPR043128">
    <property type="entry name" value="Rev_trsase/Diguanyl_cyclase"/>
</dbReference>
<dbReference type="InterPro" id="IPR029787">
    <property type="entry name" value="Nucleotide_cyclase"/>
</dbReference>
<dbReference type="Gene3D" id="3.40.50.2300">
    <property type="match status" value="2"/>
</dbReference>
<dbReference type="AlphaFoldDB" id="A0A1H6QS87"/>
<evidence type="ECO:0000259" key="5">
    <source>
        <dbReference type="PROSITE" id="PS50110"/>
    </source>
</evidence>
<dbReference type="InterPro" id="IPR050469">
    <property type="entry name" value="Diguanylate_Cyclase"/>
</dbReference>
<protein>
    <recommendedName>
        <fullName evidence="2">diguanylate cyclase</fullName>
        <ecNumber evidence="2">2.7.7.65</ecNumber>
    </recommendedName>
</protein>
<dbReference type="GO" id="GO:0000160">
    <property type="term" value="P:phosphorelay signal transduction system"/>
    <property type="evidence" value="ECO:0007669"/>
    <property type="project" value="InterPro"/>
</dbReference>
<feature type="domain" description="Response regulatory" evidence="5">
    <location>
        <begin position="128"/>
        <end position="245"/>
    </location>
</feature>
<dbReference type="GO" id="GO:0043709">
    <property type="term" value="P:cell adhesion involved in single-species biofilm formation"/>
    <property type="evidence" value="ECO:0007669"/>
    <property type="project" value="TreeGrafter"/>
</dbReference>
<evidence type="ECO:0000259" key="6">
    <source>
        <dbReference type="PROSITE" id="PS50887"/>
    </source>
</evidence>
<dbReference type="InterPro" id="IPR011006">
    <property type="entry name" value="CheY-like_superfamily"/>
</dbReference>
<dbReference type="RefSeq" id="WP_177166762.1">
    <property type="nucleotide sequence ID" value="NZ_FNYH01000002.1"/>
</dbReference>
<feature type="modified residue" description="4-aspartylphosphate" evidence="4">
    <location>
        <position position="57"/>
    </location>
</feature>
<comment type="catalytic activity">
    <reaction evidence="3">
        <text>2 GTP = 3',3'-c-di-GMP + 2 diphosphate</text>
        <dbReference type="Rhea" id="RHEA:24898"/>
        <dbReference type="ChEBI" id="CHEBI:33019"/>
        <dbReference type="ChEBI" id="CHEBI:37565"/>
        <dbReference type="ChEBI" id="CHEBI:58805"/>
        <dbReference type="EC" id="2.7.7.65"/>
    </reaction>
</comment>
<dbReference type="Pfam" id="PF00072">
    <property type="entry name" value="Response_reg"/>
    <property type="match status" value="1"/>
</dbReference>
<dbReference type="GO" id="GO:0005886">
    <property type="term" value="C:plasma membrane"/>
    <property type="evidence" value="ECO:0007669"/>
    <property type="project" value="TreeGrafter"/>
</dbReference>
<dbReference type="PROSITE" id="PS50887">
    <property type="entry name" value="GGDEF"/>
    <property type="match status" value="1"/>
</dbReference>
<gene>
    <name evidence="7" type="ORF">SAMN05421831_102152</name>
</gene>
<feature type="domain" description="Response regulatory" evidence="5">
    <location>
        <begin position="6"/>
        <end position="120"/>
    </location>
</feature>
<dbReference type="EC" id="2.7.7.65" evidence="2"/>
<reference evidence="8" key="1">
    <citation type="submission" date="2016-10" db="EMBL/GenBank/DDBJ databases">
        <authorList>
            <person name="Varghese N."/>
            <person name="Submissions S."/>
        </authorList>
    </citation>
    <scope>NUCLEOTIDE SEQUENCE [LARGE SCALE GENOMIC DNA]</scope>
    <source>
        <strain evidence="8">DSM 7165</strain>
    </source>
</reference>
<evidence type="ECO:0000256" key="3">
    <source>
        <dbReference type="ARBA" id="ARBA00034247"/>
    </source>
</evidence>
<dbReference type="PANTHER" id="PTHR45138:SF9">
    <property type="entry name" value="DIGUANYLATE CYCLASE DGCM-RELATED"/>
    <property type="match status" value="1"/>
</dbReference>